<dbReference type="PANTHER" id="PTHR36057:SF1">
    <property type="entry name" value="LIPOPROTEIN LIPID ATTACHMENT SITE-LIKE PROTEIN, PUTATIVE (DUF1223)-RELATED"/>
    <property type="match status" value="1"/>
</dbReference>
<dbReference type="Proteomes" id="UP000746690">
    <property type="component" value="Unassembled WGS sequence"/>
</dbReference>
<evidence type="ECO:0000313" key="2">
    <source>
        <dbReference type="Proteomes" id="UP000746690"/>
    </source>
</evidence>
<keyword evidence="2" id="KW-1185">Reference proteome</keyword>
<accession>A0ABX1RYF8</accession>
<comment type="caution">
    <text evidence="1">The sequence shown here is derived from an EMBL/GenBank/DDBJ whole genome shotgun (WGS) entry which is preliminary data.</text>
</comment>
<gene>
    <name evidence="1" type="ORF">HHX25_11210</name>
</gene>
<proteinExistence type="predicted"/>
<name>A0ABX1RYF8_9FLAO</name>
<sequence>MQKILLTIIISSLVFKSEKTEPFKPLVVLELFTSQGCSSCPPADDLLDEVKKKYSDKEVIALSYHVDYWNYIGWKDPFSKKTFSNKQRAYGHKFNTGSIYTPQIVVNGKEHFVGSSKNIMTVKLNSYLNKTPVNKVSLSHIKKANDRFSFDYKVAGTIDKKTLRVALVISERITSIKRGENRNRTLKNTNIVVEEVYLNLDSANGKTSIVIPDLVKQSDKLSIVALVQTENLDITGGSQIKL</sequence>
<dbReference type="Gene3D" id="3.40.30.10">
    <property type="entry name" value="Glutaredoxin"/>
    <property type="match status" value="1"/>
</dbReference>
<reference evidence="1 2" key="1">
    <citation type="submission" date="2020-04" db="EMBL/GenBank/DDBJ databases">
        <title>A Flavivirga sp. nov.</title>
        <authorList>
            <person name="Sun X."/>
        </authorList>
    </citation>
    <scope>NUCLEOTIDE SEQUENCE [LARGE SCALE GENOMIC DNA]</scope>
    <source>
        <strain evidence="1 2">Y03</strain>
    </source>
</reference>
<dbReference type="InterPro" id="IPR036249">
    <property type="entry name" value="Thioredoxin-like_sf"/>
</dbReference>
<protein>
    <submittedName>
        <fullName evidence="1">DUF1223 domain-containing protein</fullName>
    </submittedName>
</protein>
<evidence type="ECO:0000313" key="1">
    <source>
        <dbReference type="EMBL" id="NMH88073.1"/>
    </source>
</evidence>
<dbReference type="PANTHER" id="PTHR36057">
    <property type="match status" value="1"/>
</dbReference>
<dbReference type="EMBL" id="JABBHF010000006">
    <property type="protein sequence ID" value="NMH88073.1"/>
    <property type="molecule type" value="Genomic_DNA"/>
</dbReference>
<organism evidence="1 2">
    <name type="scientific">Flavivirga algicola</name>
    <dbReference type="NCBI Taxonomy" id="2729136"/>
    <lineage>
        <taxon>Bacteria</taxon>
        <taxon>Pseudomonadati</taxon>
        <taxon>Bacteroidota</taxon>
        <taxon>Flavobacteriia</taxon>
        <taxon>Flavobacteriales</taxon>
        <taxon>Flavobacteriaceae</taxon>
        <taxon>Flavivirga</taxon>
    </lineage>
</organism>
<dbReference type="Pfam" id="PF06764">
    <property type="entry name" value="DUF1223"/>
    <property type="match status" value="1"/>
</dbReference>
<dbReference type="InterPro" id="IPR010634">
    <property type="entry name" value="DUF1223"/>
</dbReference>
<dbReference type="SUPFAM" id="SSF52833">
    <property type="entry name" value="Thioredoxin-like"/>
    <property type="match status" value="1"/>
</dbReference>
<dbReference type="RefSeq" id="WP_169673179.1">
    <property type="nucleotide sequence ID" value="NZ_JABBHF010000006.1"/>
</dbReference>